<comment type="subcellular location">
    <subcellularLocation>
        <location evidence="1">Mitochondrion intermembrane space</location>
    </subcellularLocation>
</comment>
<dbReference type="Proteomes" id="UP000256970">
    <property type="component" value="Unassembled WGS sequence"/>
</dbReference>
<evidence type="ECO:0000256" key="7">
    <source>
        <dbReference type="ARBA" id="ARBA00023186"/>
    </source>
</evidence>
<evidence type="ECO:0000256" key="5">
    <source>
        <dbReference type="ARBA" id="ARBA00023128"/>
    </source>
</evidence>
<sequence length="68" mass="7628">MSWWKFGKAAEPAAVPEPEKPKKKICCACPDTKRLRDECIATNGEENAYCQALIEAHKACLRMEGFNV</sequence>
<gene>
    <name evidence="9" type="ORF">BQ4739_LOCUS4718</name>
</gene>
<dbReference type="Pfam" id="PF05051">
    <property type="entry name" value="COX17"/>
    <property type="match status" value="1"/>
</dbReference>
<dbReference type="SUPFAM" id="SSF47072">
    <property type="entry name" value="Cysteine alpha-hairpin motif"/>
    <property type="match status" value="1"/>
</dbReference>
<evidence type="ECO:0000256" key="4">
    <source>
        <dbReference type="ARBA" id="ARBA00023008"/>
    </source>
</evidence>
<evidence type="ECO:0000256" key="3">
    <source>
        <dbReference type="ARBA" id="ARBA00022723"/>
    </source>
</evidence>
<feature type="binding site" evidence="8">
    <location>
        <position position="27"/>
    </location>
    <ligand>
        <name>Cu cation</name>
        <dbReference type="ChEBI" id="CHEBI:23378"/>
    </ligand>
</feature>
<dbReference type="InterPro" id="IPR007745">
    <property type="entry name" value="Cyt_c_oxidase_Cu-chaperone"/>
</dbReference>
<dbReference type="EMBL" id="FNXT01000374">
    <property type="protein sequence ID" value="SZX64197.1"/>
    <property type="molecule type" value="Genomic_DNA"/>
</dbReference>
<keyword evidence="5" id="KW-0496">Mitochondrion</keyword>
<dbReference type="Gene3D" id="1.10.287.1130">
    <property type="entry name" value="CytochromE C oxidase copper chaperone"/>
    <property type="match status" value="1"/>
</dbReference>
<keyword evidence="6" id="KW-1015">Disulfide bond</keyword>
<dbReference type="InterPro" id="IPR009069">
    <property type="entry name" value="Cys_alpha_HP_mot_SF"/>
</dbReference>
<dbReference type="PANTHER" id="PTHR16719">
    <property type="entry name" value="CYTOCHROME C OXIDASE COPPER CHAPERONE"/>
    <property type="match status" value="1"/>
</dbReference>
<evidence type="ECO:0000313" key="9">
    <source>
        <dbReference type="EMBL" id="SZX64197.1"/>
    </source>
</evidence>
<evidence type="ECO:0000256" key="8">
    <source>
        <dbReference type="PIRSR" id="PIRSR607745-1"/>
    </source>
</evidence>
<evidence type="ECO:0000256" key="1">
    <source>
        <dbReference type="ARBA" id="ARBA00004569"/>
    </source>
</evidence>
<dbReference type="GO" id="GO:0005507">
    <property type="term" value="F:copper ion binding"/>
    <property type="evidence" value="ECO:0007669"/>
    <property type="project" value="InterPro"/>
</dbReference>
<protein>
    <submittedName>
        <fullName evidence="9">Uncharacterized protein</fullName>
    </submittedName>
</protein>
<dbReference type="GO" id="GO:0005758">
    <property type="term" value="C:mitochondrial intermembrane space"/>
    <property type="evidence" value="ECO:0007669"/>
    <property type="project" value="UniProtKB-SubCell"/>
</dbReference>
<keyword evidence="7" id="KW-0143">Chaperone</keyword>
<accession>A0A383VF96</accession>
<dbReference type="PANTHER" id="PTHR16719:SF0">
    <property type="entry name" value="CYTOCHROME C OXIDASE COPPER CHAPERONE"/>
    <property type="match status" value="1"/>
</dbReference>
<evidence type="ECO:0000256" key="2">
    <source>
        <dbReference type="ARBA" id="ARBA00009241"/>
    </source>
</evidence>
<dbReference type="GO" id="GO:0016531">
    <property type="term" value="F:copper chaperone activity"/>
    <property type="evidence" value="ECO:0007669"/>
    <property type="project" value="InterPro"/>
</dbReference>
<keyword evidence="4 8" id="KW-0186">Copper</keyword>
<proteinExistence type="inferred from homology"/>
<dbReference type="STRING" id="3088.A0A383VF96"/>
<dbReference type="OrthoDB" id="1915887at2759"/>
<keyword evidence="10" id="KW-1185">Reference proteome</keyword>
<name>A0A383VF96_TETOB</name>
<dbReference type="AlphaFoldDB" id="A0A383VF96"/>
<dbReference type="PROSITE" id="PS51808">
    <property type="entry name" value="CHCH"/>
    <property type="match status" value="1"/>
</dbReference>
<keyword evidence="3 8" id="KW-0479">Metal-binding</keyword>
<feature type="binding site" evidence="8">
    <location>
        <position position="26"/>
    </location>
    <ligand>
        <name>Cu cation</name>
        <dbReference type="ChEBI" id="CHEBI:23378"/>
    </ligand>
</feature>
<organism evidence="9 10">
    <name type="scientific">Tetradesmus obliquus</name>
    <name type="common">Green alga</name>
    <name type="synonym">Acutodesmus obliquus</name>
    <dbReference type="NCBI Taxonomy" id="3088"/>
    <lineage>
        <taxon>Eukaryota</taxon>
        <taxon>Viridiplantae</taxon>
        <taxon>Chlorophyta</taxon>
        <taxon>core chlorophytes</taxon>
        <taxon>Chlorophyceae</taxon>
        <taxon>CS clade</taxon>
        <taxon>Sphaeropleales</taxon>
        <taxon>Scenedesmaceae</taxon>
        <taxon>Tetradesmus</taxon>
    </lineage>
</organism>
<comment type="similarity">
    <text evidence="2">Belongs to the COX17 family.</text>
</comment>
<evidence type="ECO:0000313" key="10">
    <source>
        <dbReference type="Proteomes" id="UP000256970"/>
    </source>
</evidence>
<evidence type="ECO:0000256" key="6">
    <source>
        <dbReference type="ARBA" id="ARBA00023157"/>
    </source>
</evidence>
<reference evidence="9 10" key="1">
    <citation type="submission" date="2016-10" db="EMBL/GenBank/DDBJ databases">
        <authorList>
            <person name="Cai Z."/>
        </authorList>
    </citation>
    <scope>NUCLEOTIDE SEQUENCE [LARGE SCALE GENOMIC DNA]</scope>
</reference>